<evidence type="ECO:0000313" key="1">
    <source>
        <dbReference type="EMBL" id="VEU82467.1"/>
    </source>
</evidence>
<dbReference type="STRING" id="1408416.GCA_000702765_00011"/>
<dbReference type="Proteomes" id="UP000290909">
    <property type="component" value="Chromosome"/>
</dbReference>
<dbReference type="RefSeq" id="WP_269471598.1">
    <property type="nucleotide sequence ID" value="NZ_LR215050.1"/>
</dbReference>
<evidence type="ECO:0000313" key="2">
    <source>
        <dbReference type="Proteomes" id="UP000290909"/>
    </source>
</evidence>
<gene>
    <name evidence="1" type="ORF">NCTC10172_00478</name>
</gene>
<accession>A0A449BJG3</accession>
<organism evidence="1 2">
    <name type="scientific">Acholeplasma hippikon</name>
    <dbReference type="NCBI Taxonomy" id="264636"/>
    <lineage>
        <taxon>Bacteria</taxon>
        <taxon>Bacillati</taxon>
        <taxon>Mycoplasmatota</taxon>
        <taxon>Mollicutes</taxon>
        <taxon>Acholeplasmatales</taxon>
        <taxon>Acholeplasmataceae</taxon>
        <taxon>Acholeplasma</taxon>
    </lineage>
</organism>
<dbReference type="AlphaFoldDB" id="A0A449BJG3"/>
<dbReference type="KEGG" id="ahk:NCTC10172_00478"/>
<name>A0A449BJG3_9MOLU</name>
<keyword evidence="2" id="KW-1185">Reference proteome</keyword>
<dbReference type="EMBL" id="LR215050">
    <property type="protein sequence ID" value="VEU82467.1"/>
    <property type="molecule type" value="Genomic_DNA"/>
</dbReference>
<sequence length="40" mass="4627">MTKILLEQITNIEDIALFSKAYQEGLIQINITKVAKHLKR</sequence>
<protein>
    <submittedName>
        <fullName evidence="1">Uncharacterized protein</fullName>
    </submittedName>
</protein>
<reference evidence="1 2" key="1">
    <citation type="submission" date="2019-01" db="EMBL/GenBank/DDBJ databases">
        <authorList>
            <consortium name="Pathogen Informatics"/>
        </authorList>
    </citation>
    <scope>NUCLEOTIDE SEQUENCE [LARGE SCALE GENOMIC DNA]</scope>
    <source>
        <strain evidence="1 2">NCTC10172</strain>
    </source>
</reference>
<proteinExistence type="predicted"/>